<keyword evidence="2" id="KW-0479">Metal-binding</keyword>
<feature type="binding site" evidence="2">
    <location>
        <position position="181"/>
    </location>
    <ligand>
        <name>Fe cation</name>
        <dbReference type="ChEBI" id="CHEBI:24875"/>
        <label>1</label>
    </ligand>
</feature>
<feature type="binding site" evidence="2">
    <location>
        <position position="179"/>
    </location>
    <ligand>
        <name>Fe cation</name>
        <dbReference type="ChEBI" id="CHEBI:24875"/>
        <label>2</label>
    </ligand>
</feature>
<dbReference type="InterPro" id="IPR029052">
    <property type="entry name" value="Metallo-depent_PP-like"/>
</dbReference>
<dbReference type="GO" id="GO:0046872">
    <property type="term" value="F:metal ion binding"/>
    <property type="evidence" value="ECO:0007669"/>
    <property type="project" value="UniProtKB-KW"/>
</dbReference>
<feature type="binding site" evidence="2">
    <location>
        <position position="12"/>
    </location>
    <ligand>
        <name>Fe cation</name>
        <dbReference type="ChEBI" id="CHEBI:24875"/>
        <label>1</label>
    </ligand>
</feature>
<evidence type="ECO:0000256" key="1">
    <source>
        <dbReference type="PIRSR" id="PIRSR004789-50"/>
    </source>
</evidence>
<dbReference type="InterPro" id="IPR005235">
    <property type="entry name" value="YmdB-like"/>
</dbReference>
<feature type="binding site" evidence="2">
    <location>
        <position position="43"/>
    </location>
    <ligand>
        <name>Fe cation</name>
        <dbReference type="ChEBI" id="CHEBI:24875"/>
        <label>2</label>
    </ligand>
</feature>
<dbReference type="AlphaFoldDB" id="A0A660SD94"/>
<dbReference type="PIRSF" id="PIRSF004789">
    <property type="entry name" value="DR1281"/>
    <property type="match status" value="1"/>
</dbReference>
<dbReference type="NCBIfam" id="TIGR00282">
    <property type="entry name" value="TIGR00282 family metallophosphoesterase"/>
    <property type="match status" value="1"/>
</dbReference>
<dbReference type="SUPFAM" id="SSF56300">
    <property type="entry name" value="Metallo-dependent phosphatases"/>
    <property type="match status" value="1"/>
</dbReference>
<gene>
    <name evidence="3" type="ORF">DRP44_00755</name>
</gene>
<feature type="binding site" evidence="2">
    <location>
        <position position="44"/>
    </location>
    <ligand>
        <name>Fe cation</name>
        <dbReference type="ChEBI" id="CHEBI:24875"/>
        <label>1</label>
    </ligand>
</feature>
<comment type="caution">
    <text evidence="3">The sequence shown here is derived from an EMBL/GenBank/DDBJ whole genome shotgun (WGS) entry which is preliminary data.</text>
</comment>
<dbReference type="EMBL" id="QNBC01000005">
    <property type="protein sequence ID" value="RKX67971.1"/>
    <property type="molecule type" value="Genomic_DNA"/>
</dbReference>
<dbReference type="GO" id="GO:0004113">
    <property type="term" value="F:2',3'-cyclic-nucleotide 3'-phosphodiesterase activity"/>
    <property type="evidence" value="ECO:0007669"/>
    <property type="project" value="TreeGrafter"/>
</dbReference>
<sequence>MRDKLRVIFIGDIVGKGGRRIVKELVPSLKSRYEPDLVIANGENAANGKGLTPKITKELLNSGIDIMTSGNHIWNKPEIFDYLNETKVLIRPNNYPEGVPGKGFTTIEIDDYGKVGIVNTQGRVFMQSIDCPFRKTEDELSTLKDCNAIIVDFHGEATSEKKTFARYFSGRVSAVLGTHTHVQTTDCDILNGTAYISDVGMTGAFNSIIGMKYETVIDRFLKAIPTRFEVADEDLRMDFVMLDITDGHTEKITVFEYDIMGNKVVEISKGA</sequence>
<accession>A0A660SD94</accession>
<feature type="active site" description="Proton donor" evidence="1">
    <location>
        <position position="72"/>
    </location>
</feature>
<evidence type="ECO:0000313" key="3">
    <source>
        <dbReference type="EMBL" id="RKX67971.1"/>
    </source>
</evidence>
<dbReference type="Proteomes" id="UP000282321">
    <property type="component" value="Unassembled WGS sequence"/>
</dbReference>
<dbReference type="Pfam" id="PF13277">
    <property type="entry name" value="YmdB"/>
    <property type="match status" value="1"/>
</dbReference>
<feature type="binding site" evidence="2">
    <location>
        <position position="154"/>
    </location>
    <ligand>
        <name>Fe cation</name>
        <dbReference type="ChEBI" id="CHEBI:24875"/>
        <label>2</label>
    </ligand>
</feature>
<evidence type="ECO:0000256" key="2">
    <source>
        <dbReference type="PIRSR" id="PIRSR004789-51"/>
    </source>
</evidence>
<dbReference type="Gene3D" id="3.60.21.10">
    <property type="match status" value="1"/>
</dbReference>
<name>A0A660SD94_UNCT6</name>
<protein>
    <submittedName>
        <fullName evidence="3">TIGR00282 family metallophosphoesterase</fullName>
    </submittedName>
</protein>
<organism evidence="3 4">
    <name type="scientific">candidate division TA06 bacterium</name>
    <dbReference type="NCBI Taxonomy" id="2250710"/>
    <lineage>
        <taxon>Bacteria</taxon>
        <taxon>Bacteria division TA06</taxon>
    </lineage>
</organism>
<proteinExistence type="predicted"/>
<dbReference type="PANTHER" id="PTHR36303:SF1">
    <property type="entry name" value="2',3'-CYCLIC-NUCLEOTIDE 2'-PHOSPHODIESTERASE"/>
    <property type="match status" value="1"/>
</dbReference>
<reference evidence="3 4" key="1">
    <citation type="submission" date="2018-06" db="EMBL/GenBank/DDBJ databases">
        <title>Extensive metabolic versatility and redundancy in microbially diverse, dynamic hydrothermal sediments.</title>
        <authorList>
            <person name="Dombrowski N."/>
            <person name="Teske A."/>
            <person name="Baker B.J."/>
        </authorList>
    </citation>
    <scope>NUCLEOTIDE SEQUENCE [LARGE SCALE GENOMIC DNA]</scope>
    <source>
        <strain evidence="3">B35_G9</strain>
    </source>
</reference>
<dbReference type="PANTHER" id="PTHR36303">
    <property type="entry name" value="2',3'-CYCLIC-NUCLEOTIDE 2'-PHOSPHODIESTERASE"/>
    <property type="match status" value="1"/>
</dbReference>
<evidence type="ECO:0000313" key="4">
    <source>
        <dbReference type="Proteomes" id="UP000282321"/>
    </source>
</evidence>
<feature type="binding site" evidence="2">
    <location>
        <position position="43"/>
    </location>
    <ligand>
        <name>Fe cation</name>
        <dbReference type="ChEBI" id="CHEBI:24875"/>
        <label>1</label>
    </ligand>
</feature>
<feature type="binding site" evidence="2">
    <location>
        <position position="71"/>
    </location>
    <ligand>
        <name>Fe cation</name>
        <dbReference type="ChEBI" id="CHEBI:24875"/>
        <label>2</label>
    </ligand>
</feature>